<dbReference type="PANTHER" id="PTHR23507">
    <property type="entry name" value="ZGC:174356"/>
    <property type="match status" value="1"/>
</dbReference>
<dbReference type="GO" id="GO:0022857">
    <property type="term" value="F:transmembrane transporter activity"/>
    <property type="evidence" value="ECO:0007669"/>
    <property type="project" value="TreeGrafter"/>
</dbReference>
<feature type="transmembrane region" description="Helical" evidence="5">
    <location>
        <begin position="248"/>
        <end position="270"/>
    </location>
</feature>
<evidence type="ECO:0000256" key="1">
    <source>
        <dbReference type="ARBA" id="ARBA00004141"/>
    </source>
</evidence>
<name>A0A813UDF7_9BILA</name>
<protein>
    <recommendedName>
        <fullName evidence="9">Major facilitator superfamily (MFS) profile domain-containing protein</fullName>
    </recommendedName>
</protein>
<evidence type="ECO:0000313" key="7">
    <source>
        <dbReference type="EMBL" id="CAF3958202.1"/>
    </source>
</evidence>
<dbReference type="GO" id="GO:0016020">
    <property type="term" value="C:membrane"/>
    <property type="evidence" value="ECO:0007669"/>
    <property type="project" value="UniProtKB-SubCell"/>
</dbReference>
<evidence type="ECO:0000256" key="5">
    <source>
        <dbReference type="SAM" id="Phobius"/>
    </source>
</evidence>
<keyword evidence="2 5" id="KW-0812">Transmembrane</keyword>
<evidence type="ECO:0000256" key="2">
    <source>
        <dbReference type="ARBA" id="ARBA00022692"/>
    </source>
</evidence>
<dbReference type="Proteomes" id="UP000663860">
    <property type="component" value="Unassembled WGS sequence"/>
</dbReference>
<evidence type="ECO:0000256" key="4">
    <source>
        <dbReference type="ARBA" id="ARBA00023136"/>
    </source>
</evidence>
<evidence type="ECO:0000256" key="3">
    <source>
        <dbReference type="ARBA" id="ARBA00022989"/>
    </source>
</evidence>
<dbReference type="AlphaFoldDB" id="A0A813UDF7"/>
<dbReference type="EMBL" id="CAJNOE010000055">
    <property type="protein sequence ID" value="CAF0824362.1"/>
    <property type="molecule type" value="Genomic_DNA"/>
</dbReference>
<evidence type="ECO:0000313" key="6">
    <source>
        <dbReference type="EMBL" id="CAF0824362.1"/>
    </source>
</evidence>
<keyword evidence="4 5" id="KW-0472">Membrane</keyword>
<sequence>MSTRKYRLAAPTVSGKTNVLYKPTSFKVVYDPLKLRTLDNIEANTNKGLLNGKQKLEETESFVPPARWWLVLPPLLLIIIVSAVDPLLMNDLVVRRYESRYGLDASPSAQHKACSQSTTTAIPNYYLGYPSSADQHSQNQPNYNLVQRDAANFNTKNSLVALIPALVTSVLLGSNCDIIGRRPLLILPFVGKIVWYSLMLIVVAHNLSDTWLLIAHAIESVFGSSGLVLLSAFSYITDCTSGSMRTRAFLLTEGITFFIRIAPAIAIGIWLRYHLYTAPLSVCLSLSVIGLLYALFIQPESIEKV</sequence>
<keyword evidence="3 5" id="KW-1133">Transmembrane helix</keyword>
<feature type="transmembrane region" description="Helical" evidence="5">
    <location>
        <begin position="276"/>
        <end position="296"/>
    </location>
</feature>
<organism evidence="6 8">
    <name type="scientific">Adineta steineri</name>
    <dbReference type="NCBI Taxonomy" id="433720"/>
    <lineage>
        <taxon>Eukaryota</taxon>
        <taxon>Metazoa</taxon>
        <taxon>Spiralia</taxon>
        <taxon>Gnathifera</taxon>
        <taxon>Rotifera</taxon>
        <taxon>Eurotatoria</taxon>
        <taxon>Bdelloidea</taxon>
        <taxon>Adinetida</taxon>
        <taxon>Adinetidae</taxon>
        <taxon>Adineta</taxon>
    </lineage>
</organism>
<dbReference type="InterPro" id="IPR036259">
    <property type="entry name" value="MFS_trans_sf"/>
</dbReference>
<comment type="caution">
    <text evidence="6">The sequence shown here is derived from an EMBL/GenBank/DDBJ whole genome shotgun (WGS) entry which is preliminary data.</text>
</comment>
<accession>A0A813UDF7</accession>
<gene>
    <name evidence="6" type="ORF">IZO911_LOCUS8176</name>
    <name evidence="7" type="ORF">KXQ929_LOCUS26030</name>
</gene>
<evidence type="ECO:0000313" key="8">
    <source>
        <dbReference type="Proteomes" id="UP000663860"/>
    </source>
</evidence>
<comment type="subcellular location">
    <subcellularLocation>
        <location evidence="1">Membrane</location>
        <topology evidence="1">Multi-pass membrane protein</topology>
    </subcellularLocation>
</comment>
<dbReference type="SUPFAM" id="SSF103473">
    <property type="entry name" value="MFS general substrate transporter"/>
    <property type="match status" value="1"/>
</dbReference>
<evidence type="ECO:0008006" key="9">
    <source>
        <dbReference type="Google" id="ProtNLM"/>
    </source>
</evidence>
<feature type="transmembrane region" description="Helical" evidence="5">
    <location>
        <begin position="211"/>
        <end position="236"/>
    </location>
</feature>
<reference evidence="6" key="1">
    <citation type="submission" date="2021-02" db="EMBL/GenBank/DDBJ databases">
        <authorList>
            <person name="Nowell W R."/>
        </authorList>
    </citation>
    <scope>NUCLEOTIDE SEQUENCE</scope>
</reference>
<proteinExistence type="predicted"/>
<feature type="transmembrane region" description="Helical" evidence="5">
    <location>
        <begin position="184"/>
        <end position="205"/>
    </location>
</feature>
<dbReference type="Proteomes" id="UP000663868">
    <property type="component" value="Unassembled WGS sequence"/>
</dbReference>
<dbReference type="EMBL" id="CAJOBB010002315">
    <property type="protein sequence ID" value="CAF3958202.1"/>
    <property type="molecule type" value="Genomic_DNA"/>
</dbReference>
<dbReference type="PANTHER" id="PTHR23507:SF1">
    <property type="entry name" value="FI18259P1-RELATED"/>
    <property type="match status" value="1"/>
</dbReference>
<dbReference type="Gene3D" id="1.20.1250.20">
    <property type="entry name" value="MFS general substrate transporter like domains"/>
    <property type="match status" value="1"/>
</dbReference>